<sequence length="124" mass="14021">MKLGYLQTLMPQQSQNAQSMFADSSLHRNQNPRAAMPFQRQAQVPSTQSQAWDSYTPPSSQNVNKNINPTPADNTQNENLSYSYYDDVRPLNFRLFHPDHGTQVIFCKFASAKGHFGSYCSAIT</sequence>
<feature type="compositionally biased region" description="Polar residues" evidence="1">
    <location>
        <begin position="14"/>
        <end position="32"/>
    </location>
</feature>
<feature type="compositionally biased region" description="Polar residues" evidence="1">
    <location>
        <begin position="40"/>
        <end position="80"/>
    </location>
</feature>
<dbReference type="Proteomes" id="UP001626550">
    <property type="component" value="Unassembled WGS sequence"/>
</dbReference>
<protein>
    <submittedName>
        <fullName evidence="2">Uncharacterized protein</fullName>
    </submittedName>
</protein>
<organism evidence="2 3">
    <name type="scientific">Cichlidogyrus casuarinus</name>
    <dbReference type="NCBI Taxonomy" id="1844966"/>
    <lineage>
        <taxon>Eukaryota</taxon>
        <taxon>Metazoa</taxon>
        <taxon>Spiralia</taxon>
        <taxon>Lophotrochozoa</taxon>
        <taxon>Platyhelminthes</taxon>
        <taxon>Monogenea</taxon>
        <taxon>Monopisthocotylea</taxon>
        <taxon>Dactylogyridea</taxon>
        <taxon>Ancyrocephalidae</taxon>
        <taxon>Cichlidogyrus</taxon>
    </lineage>
</organism>
<accession>A0ABD2QLA6</accession>
<name>A0ABD2QLA6_9PLAT</name>
<proteinExistence type="predicted"/>
<reference evidence="2 3" key="1">
    <citation type="submission" date="2024-11" db="EMBL/GenBank/DDBJ databases">
        <title>Adaptive evolution of stress response genes in parasites aligns with host niche diversity.</title>
        <authorList>
            <person name="Hahn C."/>
            <person name="Resl P."/>
        </authorList>
    </citation>
    <scope>NUCLEOTIDE SEQUENCE [LARGE SCALE GENOMIC DNA]</scope>
    <source>
        <strain evidence="2">EGGRZ-B1_66</strain>
        <tissue evidence="2">Body</tissue>
    </source>
</reference>
<evidence type="ECO:0000313" key="2">
    <source>
        <dbReference type="EMBL" id="KAL3319526.1"/>
    </source>
</evidence>
<keyword evidence="3" id="KW-1185">Reference proteome</keyword>
<evidence type="ECO:0000313" key="3">
    <source>
        <dbReference type="Proteomes" id="UP001626550"/>
    </source>
</evidence>
<dbReference type="AlphaFoldDB" id="A0ABD2QLA6"/>
<gene>
    <name evidence="2" type="ORF">Ciccas_001802</name>
</gene>
<feature type="region of interest" description="Disordered" evidence="1">
    <location>
        <begin position="14"/>
        <end position="80"/>
    </location>
</feature>
<evidence type="ECO:0000256" key="1">
    <source>
        <dbReference type="SAM" id="MobiDB-lite"/>
    </source>
</evidence>
<dbReference type="EMBL" id="JBJKFK010000128">
    <property type="protein sequence ID" value="KAL3319526.1"/>
    <property type="molecule type" value="Genomic_DNA"/>
</dbReference>
<comment type="caution">
    <text evidence="2">The sequence shown here is derived from an EMBL/GenBank/DDBJ whole genome shotgun (WGS) entry which is preliminary data.</text>
</comment>